<reference evidence="4 5" key="1">
    <citation type="journal article" date="2021" name="Nat. Plants">
        <title>The Taxus genome provides insights into paclitaxel biosynthesis.</title>
        <authorList>
            <person name="Xiong X."/>
            <person name="Gou J."/>
            <person name="Liao Q."/>
            <person name="Li Y."/>
            <person name="Zhou Q."/>
            <person name="Bi G."/>
            <person name="Li C."/>
            <person name="Du R."/>
            <person name="Wang X."/>
            <person name="Sun T."/>
            <person name="Guo L."/>
            <person name="Liang H."/>
            <person name="Lu P."/>
            <person name="Wu Y."/>
            <person name="Zhang Z."/>
            <person name="Ro D.K."/>
            <person name="Shang Y."/>
            <person name="Huang S."/>
            <person name="Yan J."/>
        </authorList>
    </citation>
    <scope>NUCLEOTIDE SEQUENCE [LARGE SCALE GENOMIC DNA]</scope>
    <source>
        <strain evidence="4">Ta-2019</strain>
    </source>
</reference>
<dbReference type="InterPro" id="IPR001623">
    <property type="entry name" value="DnaJ_domain"/>
</dbReference>
<feature type="non-terminal residue" evidence="4">
    <location>
        <position position="1"/>
    </location>
</feature>
<dbReference type="InterPro" id="IPR036869">
    <property type="entry name" value="J_dom_sf"/>
</dbReference>
<name>A0AA38CA27_TAXCH</name>
<accession>A0AA38CA27</accession>
<keyword evidence="5" id="KW-1185">Reference proteome</keyword>
<organism evidence="4 5">
    <name type="scientific">Taxus chinensis</name>
    <name type="common">Chinese yew</name>
    <name type="synonym">Taxus wallichiana var. chinensis</name>
    <dbReference type="NCBI Taxonomy" id="29808"/>
    <lineage>
        <taxon>Eukaryota</taxon>
        <taxon>Viridiplantae</taxon>
        <taxon>Streptophyta</taxon>
        <taxon>Embryophyta</taxon>
        <taxon>Tracheophyta</taxon>
        <taxon>Spermatophyta</taxon>
        <taxon>Pinopsida</taxon>
        <taxon>Pinidae</taxon>
        <taxon>Conifers II</taxon>
        <taxon>Cupressales</taxon>
        <taxon>Taxaceae</taxon>
        <taxon>Taxus</taxon>
    </lineage>
</organism>
<sequence length="611" mass="68636">SPGWKTQKIQVETKSFTTWKNSADEATSSSQNNESYRSQSERGVTGKSLESEQRSSHCKHKSHGLQSGVESPDKCSPGINIAEESIQNTKLQNTAGSSVTRTGFCVRDTPPDTVVIVDDDIDTGVSTCDVSSSAEQDDGDTSTETNTGREMSDEEVDSDDLDTVYDSSYRKRKQWFYWHTVGQSPNSSMPASLTADVSDDEDECQVFEPCGQSHFNSVNTKEKQKQGYSGRYRYISESDSDSSDCEILEDSYGEIRRRWEEAALKKRFTKGFEHKQCEAGVEASVSGSNLATNSPVMEGGPEVTIDRRDVDFEKRNAGENVRDPSEFTHGNGINVSSYQINVASLKTSKELDTGNPYTSGPNMSDGVVHGQDAIEINSCTAAKELHESGKREMVNESALENSHRQFQEEENPMLTGTCPSEEAKTESIMNENVGHWICDREKLKETAEFRFANQEEWVHRKLELQRQAKEVQQLRKRRRAEAERMLEMERRQKRRLEEIRIIQKKEEQTMDLKEQLRDQVRARLEEVASRCKDMASLLRCLGVPVEGGSLPSPQQVNTAYKKALLRFHPDRASVSNGGLSHQVEAEETFKMISRLKDSLSSVATGYVNKTC</sequence>
<feature type="compositionally biased region" description="Polar residues" evidence="2">
    <location>
        <begin position="85"/>
        <end position="101"/>
    </location>
</feature>
<dbReference type="CDD" id="cd06257">
    <property type="entry name" value="DnaJ"/>
    <property type="match status" value="1"/>
</dbReference>
<dbReference type="PANTHER" id="PTHR36335">
    <property type="entry name" value="CHAPERONE DNAJ-DOMAIN SUPERFAMILY PROTEIN"/>
    <property type="match status" value="1"/>
</dbReference>
<protein>
    <recommendedName>
        <fullName evidence="3">J domain-containing protein</fullName>
    </recommendedName>
</protein>
<dbReference type="SUPFAM" id="SSF46565">
    <property type="entry name" value="Chaperone J-domain"/>
    <property type="match status" value="1"/>
</dbReference>
<feature type="region of interest" description="Disordered" evidence="2">
    <location>
        <begin position="1"/>
        <end position="102"/>
    </location>
</feature>
<evidence type="ECO:0000256" key="1">
    <source>
        <dbReference type="SAM" id="Coils"/>
    </source>
</evidence>
<dbReference type="EMBL" id="JAHRHJ020003155">
    <property type="protein sequence ID" value="KAH9292383.1"/>
    <property type="molecule type" value="Genomic_DNA"/>
</dbReference>
<evidence type="ECO:0000313" key="5">
    <source>
        <dbReference type="Proteomes" id="UP000824469"/>
    </source>
</evidence>
<dbReference type="PROSITE" id="PS50076">
    <property type="entry name" value="DNAJ_2"/>
    <property type="match status" value="1"/>
</dbReference>
<dbReference type="Gene3D" id="1.10.287.110">
    <property type="entry name" value="DnaJ domain"/>
    <property type="match status" value="1"/>
</dbReference>
<gene>
    <name evidence="4" type="ORF">KI387_042435</name>
</gene>
<evidence type="ECO:0000259" key="3">
    <source>
        <dbReference type="PROSITE" id="PS50076"/>
    </source>
</evidence>
<feature type="region of interest" description="Disordered" evidence="2">
    <location>
        <begin position="126"/>
        <end position="159"/>
    </location>
</feature>
<feature type="coiled-coil region" evidence="1">
    <location>
        <begin position="461"/>
        <end position="522"/>
    </location>
</feature>
<comment type="caution">
    <text evidence="4">The sequence shown here is derived from an EMBL/GenBank/DDBJ whole genome shotgun (WGS) entry which is preliminary data.</text>
</comment>
<dbReference type="AlphaFoldDB" id="A0AA38CA27"/>
<feature type="non-terminal residue" evidence="4">
    <location>
        <position position="611"/>
    </location>
</feature>
<evidence type="ECO:0000256" key="2">
    <source>
        <dbReference type="SAM" id="MobiDB-lite"/>
    </source>
</evidence>
<dbReference type="Proteomes" id="UP000824469">
    <property type="component" value="Unassembled WGS sequence"/>
</dbReference>
<dbReference type="PANTHER" id="PTHR36335:SF1">
    <property type="entry name" value="CHAPERONE DNAJ-DOMAIN SUPERFAMILY PROTEIN"/>
    <property type="match status" value="1"/>
</dbReference>
<keyword evidence="1" id="KW-0175">Coiled coil</keyword>
<feature type="domain" description="J" evidence="3">
    <location>
        <begin position="536"/>
        <end position="604"/>
    </location>
</feature>
<proteinExistence type="predicted"/>
<feature type="compositionally biased region" description="Polar residues" evidence="2">
    <location>
        <begin position="7"/>
        <end position="42"/>
    </location>
</feature>
<evidence type="ECO:0000313" key="4">
    <source>
        <dbReference type="EMBL" id="KAH9292383.1"/>
    </source>
</evidence>